<reference evidence="1 2" key="1">
    <citation type="submission" date="2020-05" db="EMBL/GenBank/DDBJ databases">
        <title>Vigna angularis (adzuki bean) Var. LongXiaoDou No. 4 denovo assembly.</title>
        <authorList>
            <person name="Xiang H."/>
        </authorList>
    </citation>
    <scope>NUCLEOTIDE SEQUENCE [LARGE SCALE GENOMIC DNA]</scope>
    <source>
        <tissue evidence="1">Leaf</tissue>
    </source>
</reference>
<gene>
    <name evidence="1" type="ORF">HKW66_Vig0217140</name>
</gene>
<protein>
    <submittedName>
        <fullName evidence="1">Uncharacterized protein</fullName>
    </submittedName>
</protein>
<comment type="caution">
    <text evidence="1">The sequence shown here is derived from an EMBL/GenBank/DDBJ whole genome shotgun (WGS) entry which is preliminary data.</text>
</comment>
<dbReference type="AlphaFoldDB" id="A0A8T0JH89"/>
<accession>A0A8T0JH89</accession>
<name>A0A8T0JH89_PHAAN</name>
<dbReference type="Proteomes" id="UP000743370">
    <property type="component" value="Unassembled WGS sequence"/>
</dbReference>
<dbReference type="EMBL" id="JABFOF010000011">
    <property type="protein sequence ID" value="KAG2371540.1"/>
    <property type="molecule type" value="Genomic_DNA"/>
</dbReference>
<sequence>MVVPWSRILKSFISATVKLSPCPFRVVDEINQGGITLSITRFALASTSFFASDLTLSAVILCIERSSSRNSFTTRFSSANASSFLSAYASVFVSAAFNRSDSFSDLFFDLSSFSAWLATKLKSPTFPSSCHAGNSDSGRCRRS</sequence>
<evidence type="ECO:0000313" key="1">
    <source>
        <dbReference type="EMBL" id="KAG2371540.1"/>
    </source>
</evidence>
<evidence type="ECO:0000313" key="2">
    <source>
        <dbReference type="Proteomes" id="UP000743370"/>
    </source>
</evidence>
<proteinExistence type="predicted"/>
<organism evidence="1 2">
    <name type="scientific">Phaseolus angularis</name>
    <name type="common">Azuki bean</name>
    <name type="synonym">Vigna angularis</name>
    <dbReference type="NCBI Taxonomy" id="3914"/>
    <lineage>
        <taxon>Eukaryota</taxon>
        <taxon>Viridiplantae</taxon>
        <taxon>Streptophyta</taxon>
        <taxon>Embryophyta</taxon>
        <taxon>Tracheophyta</taxon>
        <taxon>Spermatophyta</taxon>
        <taxon>Magnoliopsida</taxon>
        <taxon>eudicotyledons</taxon>
        <taxon>Gunneridae</taxon>
        <taxon>Pentapetalae</taxon>
        <taxon>rosids</taxon>
        <taxon>fabids</taxon>
        <taxon>Fabales</taxon>
        <taxon>Fabaceae</taxon>
        <taxon>Papilionoideae</taxon>
        <taxon>50 kb inversion clade</taxon>
        <taxon>NPAAA clade</taxon>
        <taxon>indigoferoid/millettioid clade</taxon>
        <taxon>Phaseoleae</taxon>
        <taxon>Vigna</taxon>
    </lineage>
</organism>